<sequence>MASLLNRTLLGLRLPARCSIGSKCSTLRHPTSVRLSSSFFRPYNVRQTFQQQYKVPRLTGSTRHIHFSTGGAFLEVFGRVLGHLIIERPYWTLALLTTTIGGTIAVLKHTPSRDDEPVVERKIVSRVRRNFVYYGIGLVLTSVGALGVIMIKRPVNLLSGARSCPWLYYAGGIAGSAATGLGIFLLAPACVSQRHALWAGFHVCQGAVISSLYLISPALFSRLVFYFVGTYGTAAIVGATMKDGKLNGWHVISPALCGVTVLVLDVLTLGFGGIATMELLPLYVAVGVVSGSTLAQLKMMEYGFQIRERADPIYESLELSYEMGVTSLLTAQKFFTGLFNTIAGPKATSSTRDNDPTG</sequence>
<feature type="transmembrane region" description="Helical" evidence="5">
    <location>
        <begin position="131"/>
        <end position="151"/>
    </location>
</feature>
<dbReference type="AlphaFoldDB" id="A0AAW0D0Z9"/>
<evidence type="ECO:0000256" key="5">
    <source>
        <dbReference type="SAM" id="Phobius"/>
    </source>
</evidence>
<dbReference type="GO" id="GO:0016020">
    <property type="term" value="C:membrane"/>
    <property type="evidence" value="ECO:0007669"/>
    <property type="project" value="UniProtKB-SubCell"/>
</dbReference>
<feature type="transmembrane region" description="Helical" evidence="5">
    <location>
        <begin position="251"/>
        <end position="274"/>
    </location>
</feature>
<organism evidence="6 7">
    <name type="scientific">Paramarasmius palmivorus</name>
    <dbReference type="NCBI Taxonomy" id="297713"/>
    <lineage>
        <taxon>Eukaryota</taxon>
        <taxon>Fungi</taxon>
        <taxon>Dikarya</taxon>
        <taxon>Basidiomycota</taxon>
        <taxon>Agaricomycotina</taxon>
        <taxon>Agaricomycetes</taxon>
        <taxon>Agaricomycetidae</taxon>
        <taxon>Agaricales</taxon>
        <taxon>Marasmiineae</taxon>
        <taxon>Marasmiaceae</taxon>
        <taxon>Paramarasmius</taxon>
    </lineage>
</organism>
<evidence type="ECO:0000256" key="3">
    <source>
        <dbReference type="ARBA" id="ARBA00022989"/>
    </source>
</evidence>
<comment type="caution">
    <text evidence="6">The sequence shown here is derived from an EMBL/GenBank/DDBJ whole genome shotgun (WGS) entry which is preliminary data.</text>
</comment>
<gene>
    <name evidence="6" type="ORF">VNI00_008137</name>
</gene>
<proteinExistence type="predicted"/>
<evidence type="ECO:0000313" key="7">
    <source>
        <dbReference type="Proteomes" id="UP001383192"/>
    </source>
</evidence>
<evidence type="ECO:0000313" key="6">
    <source>
        <dbReference type="EMBL" id="KAK7043969.1"/>
    </source>
</evidence>
<evidence type="ECO:0008006" key="8">
    <source>
        <dbReference type="Google" id="ProtNLM"/>
    </source>
</evidence>
<accession>A0AAW0D0Z9</accession>
<keyword evidence="2 5" id="KW-0812">Transmembrane</keyword>
<keyword evidence="4 5" id="KW-0472">Membrane</keyword>
<dbReference type="Pfam" id="PF01027">
    <property type="entry name" value="Bax1-I"/>
    <property type="match status" value="1"/>
</dbReference>
<dbReference type="EMBL" id="JAYKXP010000027">
    <property type="protein sequence ID" value="KAK7043969.1"/>
    <property type="molecule type" value="Genomic_DNA"/>
</dbReference>
<evidence type="ECO:0000256" key="1">
    <source>
        <dbReference type="ARBA" id="ARBA00004141"/>
    </source>
</evidence>
<feature type="transmembrane region" description="Helical" evidence="5">
    <location>
        <begin position="280"/>
        <end position="297"/>
    </location>
</feature>
<name>A0AAW0D0Z9_9AGAR</name>
<dbReference type="InterPro" id="IPR006214">
    <property type="entry name" value="Bax_inhibitor_1-related"/>
</dbReference>
<evidence type="ECO:0000256" key="2">
    <source>
        <dbReference type="ARBA" id="ARBA00022692"/>
    </source>
</evidence>
<keyword evidence="3 5" id="KW-1133">Transmembrane helix</keyword>
<evidence type="ECO:0000256" key="4">
    <source>
        <dbReference type="ARBA" id="ARBA00023136"/>
    </source>
</evidence>
<dbReference type="Proteomes" id="UP001383192">
    <property type="component" value="Unassembled WGS sequence"/>
</dbReference>
<feature type="transmembrane region" description="Helical" evidence="5">
    <location>
        <begin position="166"/>
        <end position="189"/>
    </location>
</feature>
<reference evidence="6 7" key="1">
    <citation type="submission" date="2024-01" db="EMBL/GenBank/DDBJ databases">
        <title>A draft genome for a cacao thread blight-causing isolate of Paramarasmius palmivorus.</title>
        <authorList>
            <person name="Baruah I.K."/>
            <person name="Bukari Y."/>
            <person name="Amoako-Attah I."/>
            <person name="Meinhardt L.W."/>
            <person name="Bailey B.A."/>
            <person name="Cohen S.P."/>
        </authorList>
    </citation>
    <scope>NUCLEOTIDE SEQUENCE [LARGE SCALE GENOMIC DNA]</scope>
    <source>
        <strain evidence="6 7">GH-12</strain>
    </source>
</reference>
<feature type="transmembrane region" description="Helical" evidence="5">
    <location>
        <begin position="220"/>
        <end position="239"/>
    </location>
</feature>
<protein>
    <recommendedName>
        <fullName evidence="8">Growth hormone-inducible transmembrane protein</fullName>
    </recommendedName>
</protein>
<comment type="subcellular location">
    <subcellularLocation>
        <location evidence="1">Membrane</location>
        <topology evidence="1">Multi-pass membrane protein</topology>
    </subcellularLocation>
</comment>
<keyword evidence="7" id="KW-1185">Reference proteome</keyword>